<feature type="region of interest" description="Disordered" evidence="1">
    <location>
        <begin position="63"/>
        <end position="114"/>
    </location>
</feature>
<comment type="caution">
    <text evidence="2">The sequence shown here is derived from an EMBL/GenBank/DDBJ whole genome shotgun (WGS) entry which is preliminary data.</text>
</comment>
<name>A0A813P6N6_ADIRI</name>
<sequence length="181" mass="21109">MSSSREIIKENHNHNIDDDTDSIKDEQVRRDIRVLSARLTDMKERFMNIVQKINEDAVGYIDQTSDEDGTSADDSNVETTVNQKDNDSNETSNIDDDDDDSEEDQTNKSPMRIRMSQLLIESIIERQTRHNGNKPSRTKISLRHVDSFIKEHVDKNPTEKIYDEVSNEIQVIRQKYLKNRK</sequence>
<feature type="compositionally biased region" description="Polar residues" evidence="1">
    <location>
        <begin position="72"/>
        <end position="83"/>
    </location>
</feature>
<protein>
    <submittedName>
        <fullName evidence="2">Uncharacterized protein</fullName>
    </submittedName>
</protein>
<organism evidence="2 3">
    <name type="scientific">Adineta ricciae</name>
    <name type="common">Rotifer</name>
    <dbReference type="NCBI Taxonomy" id="249248"/>
    <lineage>
        <taxon>Eukaryota</taxon>
        <taxon>Metazoa</taxon>
        <taxon>Spiralia</taxon>
        <taxon>Gnathifera</taxon>
        <taxon>Rotifera</taxon>
        <taxon>Eurotatoria</taxon>
        <taxon>Bdelloidea</taxon>
        <taxon>Adinetida</taxon>
        <taxon>Adinetidae</taxon>
        <taxon>Adineta</taxon>
    </lineage>
</organism>
<feature type="compositionally biased region" description="Acidic residues" evidence="1">
    <location>
        <begin position="93"/>
        <end position="104"/>
    </location>
</feature>
<evidence type="ECO:0000256" key="1">
    <source>
        <dbReference type="SAM" id="MobiDB-lite"/>
    </source>
</evidence>
<evidence type="ECO:0000313" key="3">
    <source>
        <dbReference type="Proteomes" id="UP000663852"/>
    </source>
</evidence>
<dbReference type="AlphaFoldDB" id="A0A813P6N6"/>
<proteinExistence type="predicted"/>
<dbReference type="OrthoDB" id="10051017at2759"/>
<reference evidence="2" key="1">
    <citation type="submission" date="2021-02" db="EMBL/GenBank/DDBJ databases">
        <authorList>
            <person name="Nowell W R."/>
        </authorList>
    </citation>
    <scope>NUCLEOTIDE SEQUENCE</scope>
</reference>
<dbReference type="EMBL" id="CAJNOJ010000005">
    <property type="protein sequence ID" value="CAF0746695.1"/>
    <property type="molecule type" value="Genomic_DNA"/>
</dbReference>
<feature type="region of interest" description="Disordered" evidence="1">
    <location>
        <begin position="1"/>
        <end position="26"/>
    </location>
</feature>
<evidence type="ECO:0000313" key="2">
    <source>
        <dbReference type="EMBL" id="CAF0746695.1"/>
    </source>
</evidence>
<accession>A0A813P6N6</accession>
<dbReference type="Proteomes" id="UP000663852">
    <property type="component" value="Unassembled WGS sequence"/>
</dbReference>
<gene>
    <name evidence="2" type="ORF">EDS130_LOCUS2049</name>
</gene>